<sequence length="161" mass="18170">MLHVFFDTEFTDLGRGSKLISIGLVTEDGDHRFYAELTGTYELSECCDFVRETVLPQLEGGSVQMDPPTLTHRLGGWLVGLGDSVQLVTDSLAWDWPWIQEIFWEKGSWPRNVLNQPLILGQTEEMNQAIEAAFAQGLRQHHALDDAKANRLAWLSGQKEN</sequence>
<proteinExistence type="predicted"/>
<protein>
    <submittedName>
        <fullName evidence="1">3'-5' exoribonuclease</fullName>
    </submittedName>
</protein>
<keyword evidence="2" id="KW-1185">Reference proteome</keyword>
<dbReference type="AlphaFoldDB" id="A0A975SQW7"/>
<evidence type="ECO:0000313" key="1">
    <source>
        <dbReference type="EMBL" id="QWT50309.1"/>
    </source>
</evidence>
<dbReference type="RefSeq" id="WP_216130629.1">
    <property type="nucleotide sequence ID" value="NZ_CP064782.1"/>
</dbReference>
<dbReference type="Proteomes" id="UP000683428">
    <property type="component" value="Chromosome"/>
</dbReference>
<accession>A0A975SQW7</accession>
<dbReference type="EMBL" id="CP064782">
    <property type="protein sequence ID" value="QWT50309.1"/>
    <property type="molecule type" value="Genomic_DNA"/>
</dbReference>
<reference evidence="1" key="1">
    <citation type="submission" date="2020-11" db="EMBL/GenBank/DDBJ databases">
        <title>Azospira inquinata sp. nov.</title>
        <authorList>
            <person name="Moe W.M."/>
            <person name="Mikes M.C."/>
        </authorList>
    </citation>
    <scope>NUCLEOTIDE SEQUENCE</scope>
    <source>
        <strain evidence="1">Azo-3</strain>
    </source>
</reference>
<evidence type="ECO:0000313" key="2">
    <source>
        <dbReference type="Proteomes" id="UP000683428"/>
    </source>
</evidence>
<gene>
    <name evidence="1" type="ORF">Azoinq_06910</name>
</gene>
<dbReference type="KEGG" id="aiq:Azoinq_06910"/>
<organism evidence="1 2">
    <name type="scientific">Azospira inquinata</name>
    <dbReference type="NCBI Taxonomy" id="2785627"/>
    <lineage>
        <taxon>Bacteria</taxon>
        <taxon>Pseudomonadati</taxon>
        <taxon>Pseudomonadota</taxon>
        <taxon>Betaproteobacteria</taxon>
        <taxon>Rhodocyclales</taxon>
        <taxon>Rhodocyclaceae</taxon>
        <taxon>Azospira</taxon>
    </lineage>
</organism>
<name>A0A975SQW7_9RHOO</name>